<feature type="binding site" evidence="3">
    <location>
        <position position="32"/>
    </location>
    <ligand>
        <name>a divalent metal cation</name>
        <dbReference type="ChEBI" id="CHEBI:60240"/>
        <label>1</label>
    </ligand>
</feature>
<dbReference type="GO" id="GO:0046872">
    <property type="term" value="F:metal ion binding"/>
    <property type="evidence" value="ECO:0007669"/>
    <property type="project" value="UniProtKB-KW"/>
</dbReference>
<dbReference type="GO" id="GO:0005829">
    <property type="term" value="C:cytosol"/>
    <property type="evidence" value="ECO:0007669"/>
    <property type="project" value="TreeGrafter"/>
</dbReference>
<evidence type="ECO:0000313" key="6">
    <source>
        <dbReference type="Proteomes" id="UP000270649"/>
    </source>
</evidence>
<dbReference type="PIRSF" id="PIRSF005902">
    <property type="entry name" value="DNase_TatD"/>
    <property type="match status" value="1"/>
</dbReference>
<feature type="region of interest" description="Disordered" evidence="4">
    <location>
        <begin position="1"/>
        <end position="27"/>
    </location>
</feature>
<dbReference type="FunFam" id="3.20.20.140:FF:000005">
    <property type="entry name" value="TatD family hydrolase"/>
    <property type="match status" value="1"/>
</dbReference>
<feature type="binding site" evidence="3">
    <location>
        <position position="182"/>
    </location>
    <ligand>
        <name>a divalent metal cation</name>
        <dbReference type="ChEBI" id="CHEBI:60240"/>
        <label>2</label>
    </ligand>
</feature>
<keyword evidence="2" id="KW-0378">Hydrolase</keyword>
<feature type="binding site" evidence="3">
    <location>
        <position position="158"/>
    </location>
    <ligand>
        <name>a divalent metal cation</name>
        <dbReference type="ChEBI" id="CHEBI:60240"/>
        <label>2</label>
    </ligand>
</feature>
<dbReference type="SUPFAM" id="SSF51556">
    <property type="entry name" value="Metallo-dependent hydrolases"/>
    <property type="match status" value="1"/>
</dbReference>
<dbReference type="OrthoDB" id="9810005at2"/>
<protein>
    <submittedName>
        <fullName evidence="5">TatD family deoxyribonuclease</fullName>
    </submittedName>
</protein>
<dbReference type="CDD" id="cd01310">
    <property type="entry name" value="TatD_DNAse"/>
    <property type="match status" value="1"/>
</dbReference>
<dbReference type="PANTHER" id="PTHR46124:SF2">
    <property type="entry name" value="D-AMINOACYL-TRNA DEACYLASE"/>
    <property type="match status" value="1"/>
</dbReference>
<dbReference type="InterPro" id="IPR032466">
    <property type="entry name" value="Metal_Hydrolase"/>
</dbReference>
<feature type="binding site" evidence="3">
    <location>
        <position position="34"/>
    </location>
    <ligand>
        <name>a divalent metal cation</name>
        <dbReference type="ChEBI" id="CHEBI:60240"/>
        <label>1</label>
    </ligand>
</feature>
<organism evidence="5 6">
    <name type="scientific">Corynebacterium macginleyi</name>
    <dbReference type="NCBI Taxonomy" id="38290"/>
    <lineage>
        <taxon>Bacteria</taxon>
        <taxon>Bacillati</taxon>
        <taxon>Actinomycetota</taxon>
        <taxon>Actinomycetes</taxon>
        <taxon>Mycobacteriales</taxon>
        <taxon>Corynebacteriaceae</taxon>
        <taxon>Corynebacterium</taxon>
    </lineage>
</organism>
<proteinExistence type="predicted"/>
<gene>
    <name evidence="5" type="ORF">D9543_09015</name>
</gene>
<dbReference type="Gene3D" id="3.20.20.140">
    <property type="entry name" value="Metal-dependent hydrolases"/>
    <property type="match status" value="1"/>
</dbReference>
<name>A0A3M0G6K5_9CORY</name>
<sequence>MAATITIAGMPKKKPRPTPVPAPGLSGLSDAHTHLFSHKDTDEVLINRARAAGISRLVTVGDDRCESEAALATARAFANVYAACAIHPVRANELDAPTKTALEEMVADPRCVAVGETGMDAYWVHHEPETTASLLQQEESLRWHIDLAVRAGKALMIHNREADEDVLRILADAPTPPTVMLHCFSSPLRVAEEALERGYVLSFAGNVTFKRNAELRQAAALAPAGQLLVETDAPFMTPEPFRGQRNEPSLIGHTYDCIARVRHQTTQALAAEVNETFDRVYGLNGTRK</sequence>
<keyword evidence="1 3" id="KW-0479">Metal-binding</keyword>
<dbReference type="Proteomes" id="UP000270649">
    <property type="component" value="Unassembled WGS sequence"/>
</dbReference>
<comment type="caution">
    <text evidence="5">The sequence shown here is derived from an EMBL/GenBank/DDBJ whole genome shotgun (WGS) entry which is preliminary data.</text>
</comment>
<evidence type="ECO:0000256" key="2">
    <source>
        <dbReference type="ARBA" id="ARBA00022801"/>
    </source>
</evidence>
<dbReference type="InterPro" id="IPR001130">
    <property type="entry name" value="TatD-like"/>
</dbReference>
<evidence type="ECO:0000256" key="1">
    <source>
        <dbReference type="ARBA" id="ARBA00022723"/>
    </source>
</evidence>
<dbReference type="Pfam" id="PF01026">
    <property type="entry name" value="TatD_DNase"/>
    <property type="match status" value="1"/>
</dbReference>
<evidence type="ECO:0000313" key="5">
    <source>
        <dbReference type="EMBL" id="RMB57942.1"/>
    </source>
</evidence>
<evidence type="ECO:0000256" key="3">
    <source>
        <dbReference type="PIRSR" id="PIRSR005902-1"/>
    </source>
</evidence>
<dbReference type="EMBL" id="REGC01000012">
    <property type="protein sequence ID" value="RMB57942.1"/>
    <property type="molecule type" value="Genomic_DNA"/>
</dbReference>
<dbReference type="AlphaFoldDB" id="A0A3M0G6K5"/>
<feature type="binding site" evidence="3">
    <location>
        <position position="116"/>
    </location>
    <ligand>
        <name>a divalent metal cation</name>
        <dbReference type="ChEBI" id="CHEBI:60240"/>
        <label>1</label>
    </ligand>
</feature>
<dbReference type="InterPro" id="IPR015991">
    <property type="entry name" value="TatD/YcfH-like"/>
</dbReference>
<reference evidence="5 6" key="1">
    <citation type="submission" date="2018-10" db="EMBL/GenBank/DDBJ databases">
        <title>Corynebacterium macginleyi genome sequencing and assembly of the type strain and two clinical samples.</title>
        <authorList>
            <person name="Bernier A.-M."/>
            <person name="Bernard K."/>
        </authorList>
    </citation>
    <scope>NUCLEOTIDE SEQUENCE [LARGE SCALE GENOMIC DNA]</scope>
    <source>
        <strain evidence="5 6">NML 120205</strain>
    </source>
</reference>
<dbReference type="GO" id="GO:0016788">
    <property type="term" value="F:hydrolase activity, acting on ester bonds"/>
    <property type="evidence" value="ECO:0007669"/>
    <property type="project" value="InterPro"/>
</dbReference>
<evidence type="ECO:0000256" key="4">
    <source>
        <dbReference type="SAM" id="MobiDB-lite"/>
    </source>
</evidence>
<dbReference type="GO" id="GO:0004536">
    <property type="term" value="F:DNA nuclease activity"/>
    <property type="evidence" value="ECO:0007669"/>
    <property type="project" value="InterPro"/>
</dbReference>
<dbReference type="PANTHER" id="PTHR46124">
    <property type="entry name" value="D-AMINOACYL-TRNA DEACYLASE"/>
    <property type="match status" value="1"/>
</dbReference>
<dbReference type="NCBIfam" id="TIGR00010">
    <property type="entry name" value="YchF/TatD family DNA exonuclease"/>
    <property type="match status" value="1"/>
</dbReference>
<accession>A0A3M0G6K5</accession>
<feature type="binding site" evidence="3">
    <location>
        <position position="232"/>
    </location>
    <ligand>
        <name>a divalent metal cation</name>
        <dbReference type="ChEBI" id="CHEBI:60240"/>
        <label>1</label>
    </ligand>
</feature>